<keyword evidence="3" id="KW-1185">Reference proteome</keyword>
<accession>A0AAV4YAJ0</accession>
<feature type="region of interest" description="Disordered" evidence="1">
    <location>
        <begin position="32"/>
        <end position="103"/>
    </location>
</feature>
<reference evidence="2 3" key="1">
    <citation type="submission" date="2021-06" db="EMBL/GenBank/DDBJ databases">
        <title>Caerostris extrusa draft genome.</title>
        <authorList>
            <person name="Kono N."/>
            <person name="Arakawa K."/>
        </authorList>
    </citation>
    <scope>NUCLEOTIDE SEQUENCE [LARGE SCALE GENOMIC DNA]</scope>
</reference>
<dbReference type="Proteomes" id="UP001054945">
    <property type="component" value="Unassembled WGS sequence"/>
</dbReference>
<dbReference type="EMBL" id="BPLR01001598">
    <property type="protein sequence ID" value="GIZ03380.1"/>
    <property type="molecule type" value="Genomic_DNA"/>
</dbReference>
<sequence>MGKGEGVKESSGTIRETYHRYHYQNSHLPSTLCPTPPFAIKKPLPLNSNIPNNSHPRHRSRKQDNWKKDKIEKETPPPQSKWRKRNETQAQAPNCAGKEKNTGKESFLRLITASLRYFSKCRYFHPPIASLQRLAFSGGDDPDPITES</sequence>
<evidence type="ECO:0000313" key="2">
    <source>
        <dbReference type="EMBL" id="GIZ03380.1"/>
    </source>
</evidence>
<gene>
    <name evidence="2" type="ORF">CEXT_40321</name>
</gene>
<name>A0AAV4YAJ0_CAEEX</name>
<organism evidence="2 3">
    <name type="scientific">Caerostris extrusa</name>
    <name type="common">Bark spider</name>
    <name type="synonym">Caerostris bankana</name>
    <dbReference type="NCBI Taxonomy" id="172846"/>
    <lineage>
        <taxon>Eukaryota</taxon>
        <taxon>Metazoa</taxon>
        <taxon>Ecdysozoa</taxon>
        <taxon>Arthropoda</taxon>
        <taxon>Chelicerata</taxon>
        <taxon>Arachnida</taxon>
        <taxon>Araneae</taxon>
        <taxon>Araneomorphae</taxon>
        <taxon>Entelegynae</taxon>
        <taxon>Araneoidea</taxon>
        <taxon>Araneidae</taxon>
        <taxon>Caerostris</taxon>
    </lineage>
</organism>
<protein>
    <submittedName>
        <fullName evidence="2">Uncharacterized protein</fullName>
    </submittedName>
</protein>
<proteinExistence type="predicted"/>
<evidence type="ECO:0000313" key="3">
    <source>
        <dbReference type="Proteomes" id="UP001054945"/>
    </source>
</evidence>
<feature type="compositionally biased region" description="Low complexity" evidence="1">
    <location>
        <begin position="43"/>
        <end position="54"/>
    </location>
</feature>
<feature type="compositionally biased region" description="Basic and acidic residues" evidence="1">
    <location>
        <begin position="62"/>
        <end position="75"/>
    </location>
</feature>
<dbReference type="AlphaFoldDB" id="A0AAV4YAJ0"/>
<evidence type="ECO:0000256" key="1">
    <source>
        <dbReference type="SAM" id="MobiDB-lite"/>
    </source>
</evidence>
<comment type="caution">
    <text evidence="2">The sequence shown here is derived from an EMBL/GenBank/DDBJ whole genome shotgun (WGS) entry which is preliminary data.</text>
</comment>